<proteinExistence type="inferred from homology"/>
<reference evidence="7 8" key="1">
    <citation type="submission" date="2021-04" db="EMBL/GenBank/DDBJ databases">
        <title>The genome sequence of Ideonella sp. 3Y2.</title>
        <authorList>
            <person name="Liu Y."/>
        </authorList>
    </citation>
    <scope>NUCLEOTIDE SEQUENCE [LARGE SCALE GENOMIC DNA]</scope>
    <source>
        <strain evidence="7 8">3Y2</strain>
    </source>
</reference>
<dbReference type="PROSITE" id="PS51318">
    <property type="entry name" value="TAT"/>
    <property type="match status" value="1"/>
</dbReference>
<dbReference type="InterPro" id="IPR006311">
    <property type="entry name" value="TAT_signal"/>
</dbReference>
<dbReference type="AlphaFoldDB" id="A0A941BJB5"/>
<accession>A0A941BJB5</accession>
<dbReference type="GO" id="GO:0010411">
    <property type="term" value="P:xyloglucan metabolic process"/>
    <property type="evidence" value="ECO:0007669"/>
    <property type="project" value="TreeGrafter"/>
</dbReference>
<evidence type="ECO:0000313" key="8">
    <source>
        <dbReference type="Proteomes" id="UP000676246"/>
    </source>
</evidence>
<evidence type="ECO:0000256" key="5">
    <source>
        <dbReference type="ARBA" id="ARBA00023326"/>
    </source>
</evidence>
<comment type="similarity">
    <text evidence="6">Belongs to the glycosyl hydrolase 74 family.</text>
</comment>
<keyword evidence="3" id="KW-0119">Carbohydrate metabolism</keyword>
<protein>
    <submittedName>
        <fullName evidence="7">Uncharacterized protein</fullName>
    </submittedName>
</protein>
<dbReference type="GO" id="GO:0016798">
    <property type="term" value="F:hydrolase activity, acting on glycosyl bonds"/>
    <property type="evidence" value="ECO:0007669"/>
    <property type="project" value="UniProtKB-KW"/>
</dbReference>
<dbReference type="InterPro" id="IPR052025">
    <property type="entry name" value="Xyloglucanase_GH74"/>
</dbReference>
<dbReference type="RefSeq" id="WP_210851026.1">
    <property type="nucleotide sequence ID" value="NZ_JAGQDD010000001.1"/>
</dbReference>
<name>A0A941BJB5_9BURK</name>
<keyword evidence="1" id="KW-0732">Signal</keyword>
<sequence>MTRRRDLLRQGVAACLATPLIGRTQAPAAAAYDWRSLPFGGGGFVDGFVFHPRERGLLYARTDIGGLYRHDPSAGRWLPLLDHLGRADADLMGVLSIAVDPADPDRLYAACGLYTGRWSRTGALLASHDRGARWQVHELGIGLGGNEPGRGSGERLQVDPWRGERLWLGSTRDGLHRSDDHGRRFSRVAGCPGQQPTLVLLDPTSGGAGQPCRRLWVGCHDQPGLWVSSDGGDHFEREPVAPGQVPQRAVLGPQGTLYVSFARPRGATLANPGELDGGSVWKRDSAGRWSEISPRPAGRFGWSGLDVDRQRPGRLVVATIERWAEGDELFVSDDDGVHWQPLGPRSRHDDSRHPWLADYRRHGDRLGHWIADLKIDPFQGDRAVYGTGYGLWMTDQLRAPRIDWRFEVDGLEETAVLGLRSPSGGATLLAAMGDVGGGAWEDTARAPSAGLFQPCRETNRAVDAAWQTPAIVVRTADQAATGGYWSADGGASWRPFPTAPFAPQGGQRPLAGELAVSARGGFWLCALAGRGAVTSADRGRRWAPCEGWPARGAPVAERSVEGVFYAFDPDRGQVLGSTDGGARFTPIITGLPVLADWQSAQLHCSPAAPRALWLALPDGLWFLGGEGRPRPLPTVQAAWCITTGAPAPGRREPALFLWGQLRGDGAEGLFRSDDEGRSWLRIDDPQHRYGRLLSIEGDPLQHGTVYLAPHGRGVVMGRPRTGGAG</sequence>
<dbReference type="GO" id="GO:0000272">
    <property type="term" value="P:polysaccharide catabolic process"/>
    <property type="evidence" value="ECO:0007669"/>
    <property type="project" value="UniProtKB-KW"/>
</dbReference>
<keyword evidence="5" id="KW-0624">Polysaccharide degradation</keyword>
<dbReference type="EMBL" id="JAGQDD010000001">
    <property type="protein sequence ID" value="MBQ0928909.1"/>
    <property type="molecule type" value="Genomic_DNA"/>
</dbReference>
<keyword evidence="4" id="KW-0326">Glycosidase</keyword>
<keyword evidence="8" id="KW-1185">Reference proteome</keyword>
<keyword evidence="2" id="KW-0378">Hydrolase</keyword>
<evidence type="ECO:0000256" key="2">
    <source>
        <dbReference type="ARBA" id="ARBA00022801"/>
    </source>
</evidence>
<dbReference type="Gene3D" id="2.130.10.10">
    <property type="entry name" value="YVTN repeat-like/Quinoprotein amine dehydrogenase"/>
    <property type="match status" value="2"/>
</dbReference>
<evidence type="ECO:0000256" key="3">
    <source>
        <dbReference type="ARBA" id="ARBA00023277"/>
    </source>
</evidence>
<gene>
    <name evidence="7" type="ORF">KAK03_00325</name>
</gene>
<dbReference type="InterPro" id="IPR015943">
    <property type="entry name" value="WD40/YVTN_repeat-like_dom_sf"/>
</dbReference>
<evidence type="ECO:0000256" key="4">
    <source>
        <dbReference type="ARBA" id="ARBA00023295"/>
    </source>
</evidence>
<dbReference type="PANTHER" id="PTHR43739">
    <property type="entry name" value="XYLOGLUCANASE (EUROFUNG)"/>
    <property type="match status" value="1"/>
</dbReference>
<evidence type="ECO:0000313" key="7">
    <source>
        <dbReference type="EMBL" id="MBQ0928909.1"/>
    </source>
</evidence>
<organism evidence="7 8">
    <name type="scientific">Ideonella alba</name>
    <dbReference type="NCBI Taxonomy" id="2824118"/>
    <lineage>
        <taxon>Bacteria</taxon>
        <taxon>Pseudomonadati</taxon>
        <taxon>Pseudomonadota</taxon>
        <taxon>Betaproteobacteria</taxon>
        <taxon>Burkholderiales</taxon>
        <taxon>Sphaerotilaceae</taxon>
        <taxon>Ideonella</taxon>
    </lineage>
</organism>
<evidence type="ECO:0000256" key="6">
    <source>
        <dbReference type="ARBA" id="ARBA00037986"/>
    </source>
</evidence>
<dbReference type="Proteomes" id="UP000676246">
    <property type="component" value="Unassembled WGS sequence"/>
</dbReference>
<dbReference type="PANTHER" id="PTHR43739:SF2">
    <property type="entry name" value="OLIGOXYLOGLUCAN-REDUCING END-SPECIFIC XYLOGLUCANASE-RELATED"/>
    <property type="match status" value="1"/>
</dbReference>
<evidence type="ECO:0000256" key="1">
    <source>
        <dbReference type="ARBA" id="ARBA00022729"/>
    </source>
</evidence>
<comment type="caution">
    <text evidence="7">The sequence shown here is derived from an EMBL/GenBank/DDBJ whole genome shotgun (WGS) entry which is preliminary data.</text>
</comment>
<dbReference type="SUPFAM" id="SSF110296">
    <property type="entry name" value="Oligoxyloglucan reducing end-specific cellobiohydrolase"/>
    <property type="match status" value="2"/>
</dbReference>